<evidence type="ECO:0000256" key="4">
    <source>
        <dbReference type="ARBA" id="ARBA00022982"/>
    </source>
</evidence>
<evidence type="ECO:0000256" key="5">
    <source>
        <dbReference type="ARBA" id="ARBA00023004"/>
    </source>
</evidence>
<gene>
    <name evidence="8" type="ORF">GETHLI_18370</name>
</gene>
<keyword evidence="9" id="KW-1185">Reference proteome</keyword>
<dbReference type="SUPFAM" id="SSF46548">
    <property type="entry name" value="alpha-helical ferredoxin"/>
    <property type="match status" value="1"/>
</dbReference>
<protein>
    <recommendedName>
        <fullName evidence="7">4Fe-4S ferredoxin-type domain-containing protein</fullName>
    </recommendedName>
</protein>
<accession>A0ABQ5QFW9</accession>
<evidence type="ECO:0000259" key="7">
    <source>
        <dbReference type="PROSITE" id="PS51379"/>
    </source>
</evidence>
<evidence type="ECO:0000256" key="6">
    <source>
        <dbReference type="ARBA" id="ARBA00023014"/>
    </source>
</evidence>
<feature type="domain" description="4Fe-4S ferredoxin-type" evidence="7">
    <location>
        <begin position="29"/>
        <end position="59"/>
    </location>
</feature>
<organism evidence="8 9">
    <name type="scientific">Geothrix limicola</name>
    <dbReference type="NCBI Taxonomy" id="2927978"/>
    <lineage>
        <taxon>Bacteria</taxon>
        <taxon>Pseudomonadati</taxon>
        <taxon>Acidobacteriota</taxon>
        <taxon>Holophagae</taxon>
        <taxon>Holophagales</taxon>
        <taxon>Holophagaceae</taxon>
        <taxon>Geothrix</taxon>
    </lineage>
</organism>
<keyword evidence="6" id="KW-0411">Iron-sulfur</keyword>
<dbReference type="PROSITE" id="PS51379">
    <property type="entry name" value="4FE4S_FER_2"/>
    <property type="match status" value="1"/>
</dbReference>
<dbReference type="PANTHER" id="PTHR43551:SF1">
    <property type="entry name" value="HETERODISULFIDE REDUCTASE"/>
    <property type="match status" value="1"/>
</dbReference>
<dbReference type="Proteomes" id="UP001165069">
    <property type="component" value="Unassembled WGS sequence"/>
</dbReference>
<dbReference type="InterPro" id="IPR009051">
    <property type="entry name" value="Helical_ferredxn"/>
</dbReference>
<evidence type="ECO:0000256" key="3">
    <source>
        <dbReference type="ARBA" id="ARBA00022723"/>
    </source>
</evidence>
<proteinExistence type="predicted"/>
<keyword evidence="3" id="KW-0479">Metal-binding</keyword>
<comment type="caution">
    <text evidence="8">The sequence shown here is derived from an EMBL/GenBank/DDBJ whole genome shotgun (WGS) entry which is preliminary data.</text>
</comment>
<evidence type="ECO:0000313" key="8">
    <source>
        <dbReference type="EMBL" id="GLH73335.1"/>
    </source>
</evidence>
<dbReference type="PANTHER" id="PTHR43551">
    <property type="entry name" value="FUMARATE REDUCTASE IRON-SULFUR SUBUNIT"/>
    <property type="match status" value="1"/>
</dbReference>
<dbReference type="InterPro" id="IPR017896">
    <property type="entry name" value="4Fe4S_Fe-S-bd"/>
</dbReference>
<evidence type="ECO:0000256" key="1">
    <source>
        <dbReference type="ARBA" id="ARBA00022448"/>
    </source>
</evidence>
<dbReference type="Pfam" id="PF02754">
    <property type="entry name" value="CCG"/>
    <property type="match status" value="1"/>
</dbReference>
<keyword evidence="2" id="KW-0004">4Fe-4S</keyword>
<sequence length="455" mass="50256">MSAELDQKLEALTDETLAKGLAVFREHLKEAEAGFLNACVRCGLCADSCHYHRAEPRLENVPGRKLDHIASVFRAHYTTFGRVAPGLVGAKRFDRDMARAWVDAVFGRCSLCGRCSLNCTIGIPMPALFRAARRALGAMGLVPDDLQANVENSLRHGNNMAIEREEWVETLEWIEEELQAETGDPQARIPVDKQGARCLFTVNPREAKFFPLSLQASAKVFWAAKEDWTLASEAGWDLTNYALFTCEDDQAAAIVKNLTDAMTRLGCEVLVIGECGHGYQSARWMGPEWLKSAFPFPVVSILELMDQYLDEGRIQVDPTKNTQPVTLHDPCNLVRHGGISEPQRRVLRRAVNTFTEMAPRGIENYCCGGGGGQLAMSEYRNRRLKAGRMKADQIRATGAKVVAAPCHNCIDQLSELNKEYQLKVHIKTVAELVAAALVPPTSTPSSTPTFAEAQP</sequence>
<keyword evidence="5" id="KW-0408">Iron</keyword>
<dbReference type="EMBL" id="BSDE01000003">
    <property type="protein sequence ID" value="GLH73335.1"/>
    <property type="molecule type" value="Genomic_DNA"/>
</dbReference>
<name>A0ABQ5QFW9_9BACT</name>
<reference evidence="8 9" key="1">
    <citation type="journal article" date="2023" name="Antonie Van Leeuwenhoek">
        <title>Mesoterricola silvestris gen. nov., sp. nov., Mesoterricola sediminis sp. nov., Geothrix oryzae sp. nov., Geothrix edaphica sp. nov., Geothrix rubra sp. nov., and Geothrix limicola sp. nov., six novel members of Acidobacteriota isolated from soils.</title>
        <authorList>
            <person name="Itoh H."/>
            <person name="Sugisawa Y."/>
            <person name="Mise K."/>
            <person name="Xu Z."/>
            <person name="Kuniyasu M."/>
            <person name="Ushijima N."/>
            <person name="Kawano K."/>
            <person name="Kobayashi E."/>
            <person name="Shiratori Y."/>
            <person name="Masuda Y."/>
            <person name="Senoo K."/>
        </authorList>
    </citation>
    <scope>NUCLEOTIDE SEQUENCE [LARGE SCALE GENOMIC DNA]</scope>
    <source>
        <strain evidence="8 9">Red804</strain>
    </source>
</reference>
<dbReference type="InterPro" id="IPR004017">
    <property type="entry name" value="Cys_rich_dom"/>
</dbReference>
<evidence type="ECO:0000256" key="2">
    <source>
        <dbReference type="ARBA" id="ARBA00022485"/>
    </source>
</evidence>
<dbReference type="Pfam" id="PF13183">
    <property type="entry name" value="Fer4_8"/>
    <property type="match status" value="1"/>
</dbReference>
<keyword evidence="4" id="KW-0249">Electron transport</keyword>
<dbReference type="Gene3D" id="1.10.1060.10">
    <property type="entry name" value="Alpha-helical ferredoxin"/>
    <property type="match status" value="1"/>
</dbReference>
<evidence type="ECO:0000313" key="9">
    <source>
        <dbReference type="Proteomes" id="UP001165069"/>
    </source>
</evidence>
<keyword evidence="1" id="KW-0813">Transport</keyword>
<dbReference type="RefSeq" id="WP_285574285.1">
    <property type="nucleotide sequence ID" value="NZ_BSDE01000003.1"/>
</dbReference>